<dbReference type="SUPFAM" id="SSF103473">
    <property type="entry name" value="MFS general substrate transporter"/>
    <property type="match status" value="1"/>
</dbReference>
<dbReference type="PROSITE" id="PS00216">
    <property type="entry name" value="SUGAR_TRANSPORT_1"/>
    <property type="match status" value="1"/>
</dbReference>
<evidence type="ECO:0000256" key="1">
    <source>
        <dbReference type="ARBA" id="ARBA00004141"/>
    </source>
</evidence>
<keyword evidence="4 6" id="KW-0472">Membrane</keyword>
<dbReference type="GO" id="GO:0005886">
    <property type="term" value="C:plasma membrane"/>
    <property type="evidence" value="ECO:0007669"/>
    <property type="project" value="TreeGrafter"/>
</dbReference>
<feature type="region of interest" description="Disordered" evidence="5">
    <location>
        <begin position="1"/>
        <end position="37"/>
    </location>
</feature>
<proteinExistence type="predicted"/>
<dbReference type="HOGENOM" id="CLU_000960_22_2_1"/>
<dbReference type="OrthoDB" id="440553at2759"/>
<evidence type="ECO:0000259" key="7">
    <source>
        <dbReference type="PROSITE" id="PS50850"/>
    </source>
</evidence>
<dbReference type="InterPro" id="IPR011701">
    <property type="entry name" value="MFS"/>
</dbReference>
<feature type="transmembrane region" description="Helical" evidence="6">
    <location>
        <begin position="386"/>
        <end position="405"/>
    </location>
</feature>
<keyword evidence="3 6" id="KW-1133">Transmembrane helix</keyword>
<evidence type="ECO:0000256" key="6">
    <source>
        <dbReference type="SAM" id="Phobius"/>
    </source>
</evidence>
<evidence type="ECO:0000313" key="8">
    <source>
        <dbReference type="EMBL" id="CEJ79831.1"/>
    </source>
</evidence>
<evidence type="ECO:0000313" key="9">
    <source>
        <dbReference type="Proteomes" id="UP000039046"/>
    </source>
</evidence>
<feature type="transmembrane region" description="Helical" evidence="6">
    <location>
        <begin position="273"/>
        <end position="298"/>
    </location>
</feature>
<feature type="transmembrane region" description="Helical" evidence="6">
    <location>
        <begin position="89"/>
        <end position="107"/>
    </location>
</feature>
<feature type="transmembrane region" description="Helical" evidence="6">
    <location>
        <begin position="319"/>
        <end position="339"/>
    </location>
</feature>
<dbReference type="PANTHER" id="PTHR23501:SF43">
    <property type="entry name" value="MULTIDRUG TRANSPORTER, PUTATIVE (AFU_ORTHOLOGUE AFUA_6G03040)-RELATED"/>
    <property type="match status" value="1"/>
</dbReference>
<dbReference type="PROSITE" id="PS50850">
    <property type="entry name" value="MFS"/>
    <property type="match status" value="1"/>
</dbReference>
<dbReference type="Pfam" id="PF07690">
    <property type="entry name" value="MFS_1"/>
    <property type="match status" value="1"/>
</dbReference>
<feature type="domain" description="Major facilitator superfamily (MFS) profile" evidence="7">
    <location>
        <begin position="54"/>
        <end position="567"/>
    </location>
</feature>
<dbReference type="Gene3D" id="1.20.1720.10">
    <property type="entry name" value="Multidrug resistance protein D"/>
    <property type="match status" value="1"/>
</dbReference>
<gene>
    <name evidence="8" type="ORF">VHEMI00048</name>
</gene>
<protein>
    <submittedName>
        <fullName evidence="8">Putative Major facilitator superfamily transporter</fullName>
    </submittedName>
</protein>
<evidence type="ECO:0000256" key="3">
    <source>
        <dbReference type="ARBA" id="ARBA00022989"/>
    </source>
</evidence>
<name>A0A0A1SPB2_9HYPO</name>
<dbReference type="InterPro" id="IPR036259">
    <property type="entry name" value="MFS_trans_sf"/>
</dbReference>
<evidence type="ECO:0000256" key="4">
    <source>
        <dbReference type="ARBA" id="ARBA00023136"/>
    </source>
</evidence>
<organism evidence="8 9">
    <name type="scientific">[Torrubiella] hemipterigena</name>
    <dbReference type="NCBI Taxonomy" id="1531966"/>
    <lineage>
        <taxon>Eukaryota</taxon>
        <taxon>Fungi</taxon>
        <taxon>Dikarya</taxon>
        <taxon>Ascomycota</taxon>
        <taxon>Pezizomycotina</taxon>
        <taxon>Sordariomycetes</taxon>
        <taxon>Hypocreomycetidae</taxon>
        <taxon>Hypocreales</taxon>
        <taxon>Clavicipitaceae</taxon>
        <taxon>Clavicipitaceae incertae sedis</taxon>
        <taxon>'Torrubiella' clade</taxon>
    </lineage>
</organism>
<keyword evidence="9" id="KW-1185">Reference proteome</keyword>
<feature type="compositionally biased region" description="Polar residues" evidence="5">
    <location>
        <begin position="12"/>
        <end position="25"/>
    </location>
</feature>
<dbReference type="EMBL" id="CDHN01000001">
    <property type="protein sequence ID" value="CEJ79831.1"/>
    <property type="molecule type" value="Genomic_DNA"/>
</dbReference>
<accession>A0A0A1SPB2</accession>
<feature type="transmembrane region" description="Helical" evidence="6">
    <location>
        <begin position="51"/>
        <end position="77"/>
    </location>
</feature>
<dbReference type="Proteomes" id="UP000039046">
    <property type="component" value="Unassembled WGS sequence"/>
</dbReference>
<evidence type="ECO:0000256" key="5">
    <source>
        <dbReference type="SAM" id="MobiDB-lite"/>
    </source>
</evidence>
<dbReference type="AlphaFoldDB" id="A0A0A1SPB2"/>
<dbReference type="InterPro" id="IPR020846">
    <property type="entry name" value="MFS_dom"/>
</dbReference>
<feature type="transmembrane region" description="Helical" evidence="6">
    <location>
        <begin position="239"/>
        <end position="261"/>
    </location>
</feature>
<reference evidence="8 9" key="1">
    <citation type="journal article" date="2015" name="Genome Announc.">
        <title>Draft Genome Sequence and Gene Annotation of the Entomopathogenic Fungus Verticillium hemipterigenum.</title>
        <authorList>
            <person name="Horn F."/>
            <person name="Habel A."/>
            <person name="Scharf D.H."/>
            <person name="Dworschak J."/>
            <person name="Brakhage A.A."/>
            <person name="Guthke R."/>
            <person name="Hertweck C."/>
            <person name="Linde J."/>
        </authorList>
    </citation>
    <scope>NUCLEOTIDE SEQUENCE [LARGE SCALE GENOMIC DNA]</scope>
</reference>
<feature type="transmembrane region" description="Helical" evidence="6">
    <location>
        <begin position="144"/>
        <end position="163"/>
    </location>
</feature>
<dbReference type="PANTHER" id="PTHR23501">
    <property type="entry name" value="MAJOR FACILITATOR SUPERFAMILY"/>
    <property type="match status" value="1"/>
</dbReference>
<dbReference type="GO" id="GO:0022857">
    <property type="term" value="F:transmembrane transporter activity"/>
    <property type="evidence" value="ECO:0007669"/>
    <property type="project" value="InterPro"/>
</dbReference>
<keyword evidence="2 6" id="KW-0812">Transmembrane</keyword>
<feature type="transmembrane region" description="Helical" evidence="6">
    <location>
        <begin position="359"/>
        <end position="379"/>
    </location>
</feature>
<sequence length="567" mass="61323">MSEKPTERIAATPSSDGRSTPTAVEQPNIHDGSPTSKQLVQRRKPIAAWRLVVIFACIGIGLFLSLLDATVVATMLIDIGQEFNDFRTSSWVVLAYTLTEVGFAVAMSRLSDAFGRKTVVCTSFFIFLVASMGCGASKTLDQLIGFRAAQGVGGAGLYAMAMITYPELSPPTKVVYVTSALGVIVAFAGVLGPVLGGLLTTYVNWRYAFWINGPCAFVPLVLLLFVWPKDYQLFVKIDFRLLDYFGALLVLVGTILPVFIINQAAIRDYAWNSATAIIVLILGGLAWPILVIWQRILAKSPRFSHIRPQLPWRILSSRVLMAAIIDTLLSGFVLLLAIINIPLRSQIVNVYEPVKAGVLLLPMMGGGAVGCAIGGGLSLRRNNTFPTLLAASVIIAVACGILTTLEAEFIPPRRQWAAEVILGLGLGLKLSSSTFLSVLESEFEDHAISQGIIAQMRVFGGSLGVASSIIVLINKIQTVLGDNLSESQLQDFYRNPLIILTFAPDNATKARDAFIEGFREDMYICIGMSCASFVVSLFTFQRHPPSVKSKLASLEAELAQLNEAAVV</sequence>
<feature type="transmembrane region" description="Helical" evidence="6">
    <location>
        <begin position="207"/>
        <end position="227"/>
    </location>
</feature>
<comment type="subcellular location">
    <subcellularLocation>
        <location evidence="1">Membrane</location>
        <topology evidence="1">Multi-pass membrane protein</topology>
    </subcellularLocation>
</comment>
<dbReference type="PRINTS" id="PR01036">
    <property type="entry name" value="TCRTETB"/>
</dbReference>
<feature type="transmembrane region" description="Helical" evidence="6">
    <location>
        <begin position="119"/>
        <end position="138"/>
    </location>
</feature>
<evidence type="ECO:0000256" key="2">
    <source>
        <dbReference type="ARBA" id="ARBA00022692"/>
    </source>
</evidence>
<dbReference type="InterPro" id="IPR005829">
    <property type="entry name" value="Sugar_transporter_CS"/>
</dbReference>
<feature type="transmembrane region" description="Helical" evidence="6">
    <location>
        <begin position="175"/>
        <end position="195"/>
    </location>
</feature>